<keyword evidence="2" id="KW-1185">Reference proteome</keyword>
<evidence type="ECO:0000313" key="1">
    <source>
        <dbReference type="EMBL" id="CAC5364637.1"/>
    </source>
</evidence>
<dbReference type="Proteomes" id="UP000507470">
    <property type="component" value="Unassembled WGS sequence"/>
</dbReference>
<reference evidence="1 2" key="1">
    <citation type="submission" date="2020-06" db="EMBL/GenBank/DDBJ databases">
        <authorList>
            <person name="Li R."/>
            <person name="Bekaert M."/>
        </authorList>
    </citation>
    <scope>NUCLEOTIDE SEQUENCE [LARGE SCALE GENOMIC DNA]</scope>
    <source>
        <strain evidence="2">wild</strain>
    </source>
</reference>
<evidence type="ECO:0000313" key="2">
    <source>
        <dbReference type="Proteomes" id="UP000507470"/>
    </source>
</evidence>
<name>A0A6J8AAS8_MYTCO</name>
<organism evidence="1 2">
    <name type="scientific">Mytilus coruscus</name>
    <name type="common">Sea mussel</name>
    <dbReference type="NCBI Taxonomy" id="42192"/>
    <lineage>
        <taxon>Eukaryota</taxon>
        <taxon>Metazoa</taxon>
        <taxon>Spiralia</taxon>
        <taxon>Lophotrochozoa</taxon>
        <taxon>Mollusca</taxon>
        <taxon>Bivalvia</taxon>
        <taxon>Autobranchia</taxon>
        <taxon>Pteriomorphia</taxon>
        <taxon>Mytilida</taxon>
        <taxon>Mytiloidea</taxon>
        <taxon>Mytilidae</taxon>
        <taxon>Mytilinae</taxon>
        <taxon>Mytilus</taxon>
    </lineage>
</organism>
<dbReference type="EMBL" id="CACVKT020001043">
    <property type="protein sequence ID" value="CAC5364637.1"/>
    <property type="molecule type" value="Genomic_DNA"/>
</dbReference>
<gene>
    <name evidence="1" type="ORF">MCOR_5615</name>
</gene>
<dbReference type="AlphaFoldDB" id="A0A6J8AAS8"/>
<accession>A0A6J8AAS8</accession>
<sequence>MTESHARPISGEMRQKTKQEFTYGQKPYKHYLHKIKETSVAVKMAGIFSNFGTTTRTFQHISSESKYQNKLDKSEFESLCMHAQEMKDQIVGKKISGFIQHIAVLPPYIMYWTEMGIRIWHDMAKSSTVYWDATACVNPVAGQPVIPVSSMISSLHSTALVRFWLAEFRRSEKKIYGHANASIPHQVNSYRSMAFIQASLSEFNNENLNTFRNRAYRIVTGAATDNDFDGTFPYACLSHVMGSFRKIITDHYKTNYDFGMYCFSTLLNSATLTD</sequence>
<proteinExistence type="predicted"/>
<dbReference type="OrthoDB" id="413122at2759"/>
<protein>
    <submittedName>
        <fullName evidence="1">Uncharacterized protein</fullName>
    </submittedName>
</protein>